<evidence type="ECO:0000256" key="2">
    <source>
        <dbReference type="ARBA" id="ARBA00022448"/>
    </source>
</evidence>
<keyword evidence="4" id="KW-0653">Protein transport</keyword>
<evidence type="ECO:0000256" key="6">
    <source>
        <dbReference type="ARBA" id="ARBA00023010"/>
    </source>
</evidence>
<dbReference type="Pfam" id="PF00584">
    <property type="entry name" value="SecE"/>
    <property type="match status" value="1"/>
</dbReference>
<dbReference type="InterPro" id="IPR005807">
    <property type="entry name" value="SecE_bac"/>
</dbReference>
<protein>
    <submittedName>
        <fullName evidence="9">Preprotein translocase subunit SecE</fullName>
    </submittedName>
</protein>
<evidence type="ECO:0000256" key="1">
    <source>
        <dbReference type="ARBA" id="ARBA00004370"/>
    </source>
</evidence>
<dbReference type="Gene3D" id="1.20.5.1030">
    <property type="entry name" value="Preprotein translocase secy subunit"/>
    <property type="match status" value="1"/>
</dbReference>
<evidence type="ECO:0000256" key="3">
    <source>
        <dbReference type="ARBA" id="ARBA00022692"/>
    </source>
</evidence>
<feature type="transmembrane region" description="Helical" evidence="8">
    <location>
        <begin position="31"/>
        <end position="59"/>
    </location>
</feature>
<evidence type="ECO:0000256" key="4">
    <source>
        <dbReference type="ARBA" id="ARBA00022927"/>
    </source>
</evidence>
<dbReference type="GO" id="GO:0009306">
    <property type="term" value="P:protein secretion"/>
    <property type="evidence" value="ECO:0007669"/>
    <property type="project" value="InterPro"/>
</dbReference>
<dbReference type="InterPro" id="IPR001901">
    <property type="entry name" value="Translocase_SecE/Sec61-g"/>
</dbReference>
<keyword evidence="5 8" id="KW-1133">Transmembrane helix</keyword>
<gene>
    <name evidence="9" type="primary">secE</name>
    <name evidence="9" type="ORF">LAD73_01840</name>
</gene>
<comment type="subcellular location">
    <subcellularLocation>
        <location evidence="1">Membrane</location>
    </subcellularLocation>
</comment>
<dbReference type="GO" id="GO:0006886">
    <property type="term" value="P:intracellular protein transport"/>
    <property type="evidence" value="ECO:0007669"/>
    <property type="project" value="InterPro"/>
</dbReference>
<sequence length="72" mass="8351">MKKQEKKKKYYVRKFIKELKRVRWPSAKKSWASFVQVIIFTIIFTLIVIGFFTLVGLAFTKTGINSGGIHNA</sequence>
<comment type="caution">
    <text evidence="9">The sequence shown here is derived from an EMBL/GenBank/DDBJ whole genome shotgun (WGS) entry which is preliminary data.</text>
</comment>
<dbReference type="GO" id="GO:0008320">
    <property type="term" value="F:protein transmembrane transporter activity"/>
    <property type="evidence" value="ECO:0007669"/>
    <property type="project" value="InterPro"/>
</dbReference>
<keyword evidence="10" id="KW-1185">Reference proteome</keyword>
<evidence type="ECO:0000256" key="8">
    <source>
        <dbReference type="SAM" id="Phobius"/>
    </source>
</evidence>
<dbReference type="Proteomes" id="UP000772186">
    <property type="component" value="Unassembled WGS sequence"/>
</dbReference>
<dbReference type="RefSeq" id="WP_205517367.1">
    <property type="nucleotide sequence ID" value="NZ_CP070479.1"/>
</dbReference>
<keyword evidence="2" id="KW-0813">Transport</keyword>
<keyword evidence="6" id="KW-0811">Translocation</keyword>
<dbReference type="NCBIfam" id="TIGR00964">
    <property type="entry name" value="secE_bact"/>
    <property type="match status" value="1"/>
</dbReference>
<accession>A0A953NGI4</accession>
<dbReference type="InterPro" id="IPR038379">
    <property type="entry name" value="SecE_sf"/>
</dbReference>
<proteinExistence type="predicted"/>
<keyword evidence="7 8" id="KW-0472">Membrane</keyword>
<dbReference type="EMBL" id="JAIQBY010000016">
    <property type="protein sequence ID" value="MBZ4195460.1"/>
    <property type="molecule type" value="Genomic_DNA"/>
</dbReference>
<evidence type="ECO:0000256" key="7">
    <source>
        <dbReference type="ARBA" id="ARBA00023136"/>
    </source>
</evidence>
<evidence type="ECO:0000313" key="10">
    <source>
        <dbReference type="Proteomes" id="UP000772186"/>
    </source>
</evidence>
<evidence type="ECO:0000313" key="9">
    <source>
        <dbReference type="EMBL" id="MBZ4195460.1"/>
    </source>
</evidence>
<evidence type="ECO:0000256" key="5">
    <source>
        <dbReference type="ARBA" id="ARBA00022989"/>
    </source>
</evidence>
<dbReference type="GO" id="GO:0016020">
    <property type="term" value="C:membrane"/>
    <property type="evidence" value="ECO:0007669"/>
    <property type="project" value="UniProtKB-SubCell"/>
</dbReference>
<reference evidence="9 10" key="1">
    <citation type="submission" date="2021-09" db="EMBL/GenBank/DDBJ databases">
        <title>WGS of Mycoplasma sp. Zaradi2 strains.</title>
        <authorList>
            <person name="Spergser J."/>
        </authorList>
    </citation>
    <scope>NUCLEOTIDE SEQUENCE [LARGE SCALE GENOMIC DNA]</scope>
    <source>
        <strain evidence="9 10">1331</strain>
    </source>
</reference>
<organism evidence="9 10">
    <name type="scientific">Mycoplasma tauri</name>
    <dbReference type="NCBI Taxonomy" id="547987"/>
    <lineage>
        <taxon>Bacteria</taxon>
        <taxon>Bacillati</taxon>
        <taxon>Mycoplasmatota</taxon>
        <taxon>Mollicutes</taxon>
        <taxon>Mycoplasmataceae</taxon>
        <taxon>Mycoplasma</taxon>
    </lineage>
</organism>
<dbReference type="AlphaFoldDB" id="A0A953NGI4"/>
<keyword evidence="3 8" id="KW-0812">Transmembrane</keyword>
<name>A0A953NGI4_9MOLU</name>
<dbReference type="GO" id="GO:0006605">
    <property type="term" value="P:protein targeting"/>
    <property type="evidence" value="ECO:0007669"/>
    <property type="project" value="InterPro"/>
</dbReference>